<feature type="transmembrane region" description="Helical" evidence="2">
    <location>
        <begin position="357"/>
        <end position="381"/>
    </location>
</feature>
<dbReference type="InterPro" id="IPR007110">
    <property type="entry name" value="Ig-like_dom"/>
</dbReference>
<gene>
    <name evidence="6" type="primary">LOC108682338</name>
</gene>
<dbReference type="PROSITE" id="PS50835">
    <property type="entry name" value="IG_LIKE"/>
    <property type="match status" value="1"/>
</dbReference>
<reference evidence="6" key="1">
    <citation type="submission" date="2025-08" db="UniProtKB">
        <authorList>
            <consortium name="RefSeq"/>
        </authorList>
    </citation>
    <scope>IDENTIFICATION</scope>
    <source>
        <tissue evidence="6">Whole organism</tissue>
    </source>
</reference>
<dbReference type="PRINTS" id="PR01217">
    <property type="entry name" value="PRICHEXTENSN"/>
</dbReference>
<feature type="region of interest" description="Disordered" evidence="1">
    <location>
        <begin position="69"/>
        <end position="215"/>
    </location>
</feature>
<feature type="compositionally biased region" description="Polar residues" evidence="1">
    <location>
        <begin position="189"/>
        <end position="210"/>
    </location>
</feature>
<protein>
    <submittedName>
        <fullName evidence="6">Verprolin isoform X1</fullName>
    </submittedName>
</protein>
<dbReference type="RefSeq" id="XP_018026973.1">
    <property type="nucleotide sequence ID" value="XM_018171484.2"/>
</dbReference>
<feature type="compositionally biased region" description="Acidic residues" evidence="1">
    <location>
        <begin position="74"/>
        <end position="86"/>
    </location>
</feature>
<accession>A0A8B7PLC3</accession>
<feature type="signal peptide" evidence="3">
    <location>
        <begin position="1"/>
        <end position="28"/>
    </location>
</feature>
<evidence type="ECO:0000313" key="6">
    <source>
        <dbReference type="RefSeq" id="XP_018026973.1"/>
    </source>
</evidence>
<evidence type="ECO:0000256" key="2">
    <source>
        <dbReference type="SAM" id="Phobius"/>
    </source>
</evidence>
<dbReference type="GeneID" id="108682338"/>
<dbReference type="AlphaFoldDB" id="A0A8B7PLC3"/>
<dbReference type="Proteomes" id="UP000694843">
    <property type="component" value="Unplaced"/>
</dbReference>
<feature type="compositionally biased region" description="Polar residues" evidence="1">
    <location>
        <begin position="103"/>
        <end position="117"/>
    </location>
</feature>
<keyword evidence="2" id="KW-1133">Transmembrane helix</keyword>
<feature type="domain" description="Ig-like" evidence="4">
    <location>
        <begin position="228"/>
        <end position="347"/>
    </location>
</feature>
<evidence type="ECO:0000313" key="5">
    <source>
        <dbReference type="Proteomes" id="UP000694843"/>
    </source>
</evidence>
<name>A0A8B7PLC3_HYAAZ</name>
<evidence type="ECO:0000259" key="4">
    <source>
        <dbReference type="PROSITE" id="PS50835"/>
    </source>
</evidence>
<proteinExistence type="predicted"/>
<feature type="compositionally biased region" description="Pro residues" evidence="1">
    <location>
        <begin position="137"/>
        <end position="187"/>
    </location>
</feature>
<evidence type="ECO:0000256" key="1">
    <source>
        <dbReference type="SAM" id="MobiDB-lite"/>
    </source>
</evidence>
<keyword evidence="5" id="KW-1185">Reference proteome</keyword>
<organism evidence="5 6">
    <name type="scientific">Hyalella azteca</name>
    <name type="common">Amphipod</name>
    <dbReference type="NCBI Taxonomy" id="294128"/>
    <lineage>
        <taxon>Eukaryota</taxon>
        <taxon>Metazoa</taxon>
        <taxon>Ecdysozoa</taxon>
        <taxon>Arthropoda</taxon>
        <taxon>Crustacea</taxon>
        <taxon>Multicrustacea</taxon>
        <taxon>Malacostraca</taxon>
        <taxon>Eumalacostraca</taxon>
        <taxon>Peracarida</taxon>
        <taxon>Amphipoda</taxon>
        <taxon>Senticaudata</taxon>
        <taxon>Talitrida</taxon>
        <taxon>Talitroidea</taxon>
        <taxon>Hyalellidae</taxon>
        <taxon>Hyalella</taxon>
    </lineage>
</organism>
<keyword evidence="2" id="KW-0472">Membrane</keyword>
<sequence>MCKPVRTITMRAVLPVFMALIALNKVSTETIGSIATINTYDGKQLGPYIVKEIHSHSDPEAHALVEEGSGDINSADDDTEGGDDDPSNGLPVRQAQNELAVPAQSTPTPVVTQSKPEASSKPLVTQPEPTPSSRVPQPEPTPSPGVPQPEPTPAPGVPQPEPTPAPGVPQPEPTPAPEVPQPEPTPAPSVSQPQATPEFTKPSQPSTPDGPTTVEVSPCYTSCRALVPQVSLTLIPDKNLVKRGSTIAFTCRLNGITENGTSQFLQDTSLHWEYEGGDPPQSWCALDDQPYRTKCENFNEIRQFTERNASFLSSHIVVTDIDVHNFGYFKCQVRVECCSSILQHELSRYVTVWEADYSVYIIVMCGVIAMLSLTIIAWLVYRKHVDRTRMRAYKQVVMIPSALTGGSKVSTHQPFPIEADENDSFSSNDSLCSA</sequence>
<keyword evidence="3" id="KW-0732">Signal</keyword>
<keyword evidence="2" id="KW-0812">Transmembrane</keyword>
<evidence type="ECO:0000256" key="3">
    <source>
        <dbReference type="SAM" id="SignalP"/>
    </source>
</evidence>
<dbReference type="KEGG" id="hazt:108682338"/>
<feature type="chain" id="PRO_5034698037" evidence="3">
    <location>
        <begin position="29"/>
        <end position="434"/>
    </location>
</feature>